<dbReference type="GO" id="GO:0016757">
    <property type="term" value="F:glycosyltransferase activity"/>
    <property type="evidence" value="ECO:0007669"/>
    <property type="project" value="UniProtKB-KW"/>
</dbReference>
<sequence>MKILLLCWRDSTHPQGGGSERYLERVGEYLARQGHEVVYRTAGHTDAPRRSHRNGVRYSRSGGKFTVYPRAWVGIVLGRMGIGTLGDIDVVVDTQNGIPFFARLVSDAPTVLLTHHCHREQWPVAGAFLSRVGWFLESRVAPRVYRGAPYVTVSESSRGELVELGVAAEDIEIIGNGVDPVPEDVPQLRRAEGTSYLVTLSRLVPHKQLEHAIDVVAALRDRELVLDVIGSGWWDDQLREHARRRGVEDRVVFHGQVTEDYKHALLARASVHLMPSRKEGWGLAVMEAAQHGVPTIGYRSAGGLRDSIVDGETGLLVDTPAELTVCTTRLLDAPELTARLGAAARTRAQGFSWELTGGRFAALLSRLAA</sequence>
<dbReference type="InterPro" id="IPR028098">
    <property type="entry name" value="Glyco_trans_4-like_N"/>
</dbReference>
<dbReference type="EMBL" id="FXAR01000003">
    <property type="protein sequence ID" value="SMG20442.1"/>
    <property type="molecule type" value="Genomic_DNA"/>
</dbReference>
<dbReference type="Pfam" id="PF13439">
    <property type="entry name" value="Glyco_transf_4"/>
    <property type="match status" value="1"/>
</dbReference>
<dbReference type="InterPro" id="IPR001296">
    <property type="entry name" value="Glyco_trans_1"/>
</dbReference>
<keyword evidence="3 6" id="KW-0808">Transferase</keyword>
<comment type="similarity">
    <text evidence="1">Belongs to the glycosyltransferase group 1 family. Glycosyltransferase 4 subfamily.</text>
</comment>
<dbReference type="RefSeq" id="WP_085549230.1">
    <property type="nucleotide sequence ID" value="NZ_FXAR01000003.1"/>
</dbReference>
<accession>A0A1X7IZV9</accession>
<keyword evidence="2" id="KW-0328">Glycosyltransferase</keyword>
<evidence type="ECO:0000313" key="6">
    <source>
        <dbReference type="EMBL" id="SMG20442.1"/>
    </source>
</evidence>
<feature type="domain" description="Glycosyl transferase family 1" evidence="4">
    <location>
        <begin position="183"/>
        <end position="346"/>
    </location>
</feature>
<dbReference type="STRING" id="1610489.SAMN06295981_1088"/>
<dbReference type="Pfam" id="PF00534">
    <property type="entry name" value="Glycos_transf_1"/>
    <property type="match status" value="1"/>
</dbReference>
<evidence type="ECO:0000256" key="1">
    <source>
        <dbReference type="ARBA" id="ARBA00009481"/>
    </source>
</evidence>
<evidence type="ECO:0000256" key="3">
    <source>
        <dbReference type="ARBA" id="ARBA00022679"/>
    </source>
</evidence>
<keyword evidence="7" id="KW-1185">Reference proteome</keyword>
<reference evidence="7" key="1">
    <citation type="submission" date="2017-04" db="EMBL/GenBank/DDBJ databases">
        <authorList>
            <person name="Varghese N."/>
            <person name="Submissions S."/>
        </authorList>
    </citation>
    <scope>NUCLEOTIDE SEQUENCE [LARGE SCALE GENOMIC DNA]</scope>
    <source>
        <strain evidence="7">VDS</strain>
    </source>
</reference>
<organism evidence="6 7">
    <name type="scientific">Corynebacterium pollutisoli</name>
    <dbReference type="NCBI Taxonomy" id="1610489"/>
    <lineage>
        <taxon>Bacteria</taxon>
        <taxon>Bacillati</taxon>
        <taxon>Actinomycetota</taxon>
        <taxon>Actinomycetes</taxon>
        <taxon>Mycobacteriales</taxon>
        <taxon>Corynebacteriaceae</taxon>
        <taxon>Corynebacterium</taxon>
    </lineage>
</organism>
<dbReference type="PANTHER" id="PTHR12526">
    <property type="entry name" value="GLYCOSYLTRANSFERASE"/>
    <property type="match status" value="1"/>
</dbReference>
<dbReference type="Gene3D" id="3.40.50.2000">
    <property type="entry name" value="Glycogen Phosphorylase B"/>
    <property type="match status" value="2"/>
</dbReference>
<dbReference type="PANTHER" id="PTHR12526:SF640">
    <property type="entry name" value="COLANIC ACID BIOSYNTHESIS GLYCOSYLTRANSFERASE WCAL-RELATED"/>
    <property type="match status" value="1"/>
</dbReference>
<dbReference type="SUPFAM" id="SSF53756">
    <property type="entry name" value="UDP-Glycosyltransferase/glycogen phosphorylase"/>
    <property type="match status" value="1"/>
</dbReference>
<evidence type="ECO:0000256" key="2">
    <source>
        <dbReference type="ARBA" id="ARBA00022676"/>
    </source>
</evidence>
<evidence type="ECO:0000313" key="7">
    <source>
        <dbReference type="Proteomes" id="UP000193309"/>
    </source>
</evidence>
<dbReference type="CDD" id="cd03801">
    <property type="entry name" value="GT4_PimA-like"/>
    <property type="match status" value="1"/>
</dbReference>
<evidence type="ECO:0000259" key="4">
    <source>
        <dbReference type="Pfam" id="PF00534"/>
    </source>
</evidence>
<proteinExistence type="inferred from homology"/>
<protein>
    <submittedName>
        <fullName evidence="6">Glycosyltransferase involved in cell wall bisynthesis</fullName>
    </submittedName>
</protein>
<dbReference type="Proteomes" id="UP000193309">
    <property type="component" value="Unassembled WGS sequence"/>
</dbReference>
<dbReference type="OrthoDB" id="9806887at2"/>
<gene>
    <name evidence="6" type="ORF">SAMN06295981_1088</name>
</gene>
<evidence type="ECO:0000259" key="5">
    <source>
        <dbReference type="Pfam" id="PF13439"/>
    </source>
</evidence>
<dbReference type="AlphaFoldDB" id="A0A1X7IZV9"/>
<name>A0A1X7IZV9_9CORY</name>
<feature type="domain" description="Glycosyltransferase subfamily 4-like N-terminal" evidence="5">
    <location>
        <begin position="17"/>
        <end position="180"/>
    </location>
</feature>